<evidence type="ECO:0000313" key="2">
    <source>
        <dbReference type="EMBL" id="SVB82150.1"/>
    </source>
</evidence>
<dbReference type="InterPro" id="IPR000674">
    <property type="entry name" value="Ald_Oxase/Xan_DH_a/b"/>
</dbReference>
<dbReference type="Gene3D" id="3.90.1170.50">
    <property type="entry name" value="Aldehyde oxidase/xanthine dehydrogenase, a/b hammerhead"/>
    <property type="match status" value="1"/>
</dbReference>
<feature type="domain" description="Aldehyde oxidase/xanthine dehydrogenase a/b hammerhead" evidence="1">
    <location>
        <begin position="177"/>
        <end position="255"/>
    </location>
</feature>
<evidence type="ECO:0000259" key="1">
    <source>
        <dbReference type="SMART" id="SM01008"/>
    </source>
</evidence>
<protein>
    <recommendedName>
        <fullName evidence="1">Aldehyde oxidase/xanthine dehydrogenase a/b hammerhead domain-containing protein</fullName>
    </recommendedName>
</protein>
<dbReference type="AlphaFoldDB" id="A0A382H4G5"/>
<accession>A0A382H4G5</accession>
<dbReference type="Gene3D" id="3.30.365.10">
    <property type="entry name" value="Aldehyde oxidase/xanthine dehydrogenase, molybdopterin binding domain"/>
    <property type="match status" value="3"/>
</dbReference>
<dbReference type="SMART" id="SM01008">
    <property type="entry name" value="Ald_Xan_dh_C"/>
    <property type="match status" value="1"/>
</dbReference>
<dbReference type="Pfam" id="PF20256">
    <property type="entry name" value="MoCoBD_2"/>
    <property type="match status" value="1"/>
</dbReference>
<dbReference type="PANTHER" id="PTHR47495">
    <property type="entry name" value="ALDEHYDE DEHYDROGENASE"/>
    <property type="match status" value="1"/>
</dbReference>
<sequence length="410" mass="44556">MSTPQASEEELGMWVRIGTDDKITLILPASEMGQQAHTGQAMLVAEELEADWNSIQVLHAPYHSEFINSAADPRNVQVTGGSSSISFWWEKLRQVGAGTREMLIEAAAQKWSVPASECKAESGRVRHSGSGRSLSYGQLASAAAKLNPPDDPALKSPDQFRMIGKSLPKLHTPARINGTAQYGIDVRRPGMRFAVVSQSPVFGGQVKSYDEAAAKTVNGVEAVVPIPNGVAVVADSTWHAKQGLEALKPTFEGGESAGLDSTKVTARLRAALDEMGKAEVTAEKVLDVEYEMPYLHHAAMEPMNCTAHVTADSCEIWAPTQSQHECMESAKDVTDLSEEQIRIHTVMLGGSFGRKQTRDYVEQALIVSKSLQKPVQVVWSREEDTQHGTYRPASMSRYQVGLGKDGMPVQ</sequence>
<dbReference type="SUPFAM" id="SSF56003">
    <property type="entry name" value="Molybdenum cofactor-binding domain"/>
    <property type="match status" value="2"/>
</dbReference>
<dbReference type="InterPro" id="IPR037165">
    <property type="entry name" value="AldOxase/xan_DH_Mopterin-bd_sf"/>
</dbReference>
<dbReference type="InterPro" id="IPR052516">
    <property type="entry name" value="N-heterocyclic_Hydroxylase"/>
</dbReference>
<feature type="non-terminal residue" evidence="2">
    <location>
        <position position="410"/>
    </location>
</feature>
<gene>
    <name evidence="2" type="ORF">METZ01_LOCUS235004</name>
</gene>
<dbReference type="InterPro" id="IPR046867">
    <property type="entry name" value="AldOxase/xan_DH_MoCoBD2"/>
</dbReference>
<dbReference type="EMBL" id="UINC01059113">
    <property type="protein sequence ID" value="SVB82150.1"/>
    <property type="molecule type" value="Genomic_DNA"/>
</dbReference>
<name>A0A382H4G5_9ZZZZ</name>
<dbReference type="PANTHER" id="PTHR47495:SF2">
    <property type="entry name" value="ALDEHYDE DEHYDROGENASE"/>
    <property type="match status" value="1"/>
</dbReference>
<reference evidence="2" key="1">
    <citation type="submission" date="2018-05" db="EMBL/GenBank/DDBJ databases">
        <authorList>
            <person name="Lanie J.A."/>
            <person name="Ng W.-L."/>
            <person name="Kazmierczak K.M."/>
            <person name="Andrzejewski T.M."/>
            <person name="Davidsen T.M."/>
            <person name="Wayne K.J."/>
            <person name="Tettelin H."/>
            <person name="Glass J.I."/>
            <person name="Rusch D."/>
            <person name="Podicherti R."/>
            <person name="Tsui H.-C.T."/>
            <person name="Winkler M.E."/>
        </authorList>
    </citation>
    <scope>NUCLEOTIDE SEQUENCE</scope>
</reference>
<proteinExistence type="predicted"/>
<dbReference type="InterPro" id="IPR008274">
    <property type="entry name" value="AldOxase/xan_DH_MoCoBD1"/>
</dbReference>
<organism evidence="2">
    <name type="scientific">marine metagenome</name>
    <dbReference type="NCBI Taxonomy" id="408172"/>
    <lineage>
        <taxon>unclassified sequences</taxon>
        <taxon>metagenomes</taxon>
        <taxon>ecological metagenomes</taxon>
    </lineage>
</organism>
<dbReference type="Pfam" id="PF02738">
    <property type="entry name" value="MoCoBD_1"/>
    <property type="match status" value="1"/>
</dbReference>
<dbReference type="GO" id="GO:0016491">
    <property type="term" value="F:oxidoreductase activity"/>
    <property type="evidence" value="ECO:0007669"/>
    <property type="project" value="InterPro"/>
</dbReference>